<gene>
    <name evidence="2" type="ORF">HPC72_03875</name>
</gene>
<keyword evidence="3" id="KW-1185">Reference proteome</keyword>
<dbReference type="EMBL" id="CP053642">
    <property type="protein sequence ID" value="QKD79502.1"/>
    <property type="molecule type" value="Genomic_DNA"/>
</dbReference>
<proteinExistence type="predicted"/>
<sequence>MAIAAQELTLDLTAFFLPDADDAQALSILRAWGAPEATAGLIMGTLVLSALIGAVLLLVTVVADLHSARQSGGGPPQPHPGDTTG</sequence>
<organism evidence="2 3">
    <name type="scientific">Actinomyces marmotae</name>
    <dbReference type="NCBI Taxonomy" id="2737173"/>
    <lineage>
        <taxon>Bacteria</taxon>
        <taxon>Bacillati</taxon>
        <taxon>Actinomycetota</taxon>
        <taxon>Actinomycetes</taxon>
        <taxon>Actinomycetales</taxon>
        <taxon>Actinomycetaceae</taxon>
        <taxon>Actinomyces</taxon>
    </lineage>
</organism>
<keyword evidence="1" id="KW-0812">Transmembrane</keyword>
<feature type="transmembrane region" description="Helical" evidence="1">
    <location>
        <begin position="39"/>
        <end position="63"/>
    </location>
</feature>
<keyword evidence="1" id="KW-0472">Membrane</keyword>
<dbReference type="KEGG" id="amam:HPC72_03875"/>
<evidence type="ECO:0000313" key="3">
    <source>
        <dbReference type="Proteomes" id="UP000504752"/>
    </source>
</evidence>
<dbReference type="Proteomes" id="UP000504752">
    <property type="component" value="Chromosome"/>
</dbReference>
<protein>
    <submittedName>
        <fullName evidence="2">Uncharacterized protein</fullName>
    </submittedName>
</protein>
<reference evidence="2 3" key="1">
    <citation type="submission" date="2020-05" db="EMBL/GenBank/DDBJ databases">
        <title>Actinomyces sp. zg-325.</title>
        <authorList>
            <person name="Yang C."/>
        </authorList>
    </citation>
    <scope>NUCLEOTIDE SEQUENCE [LARGE SCALE GENOMIC DNA]</scope>
    <source>
        <strain evidence="3">zg-325</strain>
    </source>
</reference>
<dbReference type="RefSeq" id="WP_159524263.1">
    <property type="nucleotide sequence ID" value="NZ_CP053642.1"/>
</dbReference>
<evidence type="ECO:0000256" key="1">
    <source>
        <dbReference type="SAM" id="Phobius"/>
    </source>
</evidence>
<keyword evidence="1" id="KW-1133">Transmembrane helix</keyword>
<name>A0A6M8B166_9ACTO</name>
<accession>A0A6M8B166</accession>
<dbReference type="AlphaFoldDB" id="A0A6M8B166"/>
<evidence type="ECO:0000313" key="2">
    <source>
        <dbReference type="EMBL" id="QKD79502.1"/>
    </source>
</evidence>